<evidence type="ECO:0000313" key="3">
    <source>
        <dbReference type="EMBL" id="QDL53572.1"/>
    </source>
</evidence>
<evidence type="ECO:0000256" key="1">
    <source>
        <dbReference type="SAM" id="MobiDB-lite"/>
    </source>
</evidence>
<organism evidence="3 4">
    <name type="scientific">Rhodoferax aquaticus</name>
    <dbReference type="NCBI Taxonomy" id="2527691"/>
    <lineage>
        <taxon>Bacteria</taxon>
        <taxon>Pseudomonadati</taxon>
        <taxon>Pseudomonadota</taxon>
        <taxon>Betaproteobacteria</taxon>
        <taxon>Burkholderiales</taxon>
        <taxon>Comamonadaceae</taxon>
        <taxon>Rhodoferax</taxon>
    </lineage>
</organism>
<dbReference type="Proteomes" id="UP000317365">
    <property type="component" value="Chromosome"/>
</dbReference>
<evidence type="ECO:0000313" key="4">
    <source>
        <dbReference type="Proteomes" id="UP000317365"/>
    </source>
</evidence>
<protein>
    <recommendedName>
        <fullName evidence="2">DUF5681 domain-containing protein</fullName>
    </recommendedName>
</protein>
<reference evidence="4" key="2">
    <citation type="journal article" date="2020" name="Int. J. Syst. Evol. Microbiol.">
        <title>Genomic insights into a novel species Rhodoferax aquaticus sp. nov., isolated from freshwater.</title>
        <authorList>
            <person name="Li T."/>
            <person name="Zhuo Y."/>
            <person name="Jin C.Z."/>
            <person name="Wu X."/>
            <person name="Ko S.R."/>
            <person name="Jin F.J."/>
            <person name="Ahn C.Y."/>
            <person name="Oh H.M."/>
            <person name="Lee H.G."/>
            <person name="Jin L."/>
        </authorList>
    </citation>
    <scope>NUCLEOTIDE SEQUENCE [LARGE SCALE GENOMIC DNA]</scope>
    <source>
        <strain evidence="4">Gr-4</strain>
    </source>
</reference>
<reference evidence="4" key="1">
    <citation type="submission" date="2019-02" db="EMBL/GenBank/DDBJ databases">
        <title>Complete genome sequence of Rhodoferax sp. Gr-4.</title>
        <authorList>
            <person name="Jin L."/>
        </authorList>
    </citation>
    <scope>NUCLEOTIDE SEQUENCE [LARGE SCALE GENOMIC DNA]</scope>
    <source>
        <strain evidence="4">Gr-4</strain>
    </source>
</reference>
<dbReference type="InterPro" id="IPR043736">
    <property type="entry name" value="DUF5681"/>
</dbReference>
<accession>A0A515ELN1</accession>
<dbReference type="AlphaFoldDB" id="A0A515ELN1"/>
<feature type="region of interest" description="Disordered" evidence="1">
    <location>
        <begin position="1"/>
        <end position="29"/>
    </location>
</feature>
<proteinExistence type="predicted"/>
<dbReference type="RefSeq" id="WP_142809591.1">
    <property type="nucleotide sequence ID" value="NZ_CP036282.1"/>
</dbReference>
<name>A0A515ELN1_9BURK</name>
<feature type="domain" description="DUF5681" evidence="2">
    <location>
        <begin position="10"/>
        <end position="68"/>
    </location>
</feature>
<dbReference type="KEGG" id="rhg:EXZ61_04925"/>
<dbReference type="Pfam" id="PF18932">
    <property type="entry name" value="DUF5681"/>
    <property type="match status" value="1"/>
</dbReference>
<gene>
    <name evidence="3" type="ORF">EXZ61_04925</name>
</gene>
<evidence type="ECO:0000259" key="2">
    <source>
        <dbReference type="Pfam" id="PF18932"/>
    </source>
</evidence>
<keyword evidence="4" id="KW-1185">Reference proteome</keyword>
<sequence>MTESKNKRPGRWKAGESGNPAGRTPGSGQLQKLRDAIAEDVPEILASLVDAAKGGNINAARLILERVLPPLKAIEQAVTLQLPDGTLTAKAGALLDAAALGELSPAQAAQLIAAVGTIGKIAEFDELNARITQLEQRNATKS</sequence>
<dbReference type="EMBL" id="CP036282">
    <property type="protein sequence ID" value="QDL53572.1"/>
    <property type="molecule type" value="Genomic_DNA"/>
</dbReference>